<dbReference type="InterPro" id="IPR002716">
    <property type="entry name" value="PIN_dom"/>
</dbReference>
<proteinExistence type="predicted"/>
<organism evidence="2 3">
    <name type="scientific">Pigmentiphaga litoralis</name>
    <dbReference type="NCBI Taxonomy" id="516702"/>
    <lineage>
        <taxon>Bacteria</taxon>
        <taxon>Pseudomonadati</taxon>
        <taxon>Pseudomonadota</taxon>
        <taxon>Betaproteobacteria</taxon>
        <taxon>Burkholderiales</taxon>
        <taxon>Alcaligenaceae</taxon>
        <taxon>Pigmentiphaga</taxon>
    </lineage>
</organism>
<feature type="domain" description="PIN" evidence="1">
    <location>
        <begin position="40"/>
        <end position="152"/>
    </location>
</feature>
<comment type="caution">
    <text evidence="2">The sequence shown here is derived from an EMBL/GenBank/DDBJ whole genome shotgun (WGS) entry which is preliminary data.</text>
</comment>
<evidence type="ECO:0000259" key="1">
    <source>
        <dbReference type="Pfam" id="PF13638"/>
    </source>
</evidence>
<name>A0A7Y9IR36_9BURK</name>
<dbReference type="EMBL" id="JACBYR010000001">
    <property type="protein sequence ID" value="NYE81008.1"/>
    <property type="molecule type" value="Genomic_DNA"/>
</dbReference>
<dbReference type="AlphaFoldDB" id="A0A7Y9IR36"/>
<dbReference type="RefSeq" id="WP_179582610.1">
    <property type="nucleotide sequence ID" value="NZ_JACBYR010000001.1"/>
</dbReference>
<sequence length="461" mass="52412">MSINWQQYPVVAFIDSNVALECSALGGLPWKEISATGPILILVVPTVMQEVDSKKNHARLSDHARRFNRTLRPLLEGQSTVLVRESPAPLVEIALADCTRVDWEQYPELDRDEPDARVVAQAMSAQGPSPDARVVVSQDIRPLHLAKRHGLNIHQVSETWLRPKEVSEAEKKAANLQRQLNAMKDREPQLSLHLSTSQPSVDVHRIQALSPDERRAIQETIIRLSPLPEQERSGFTSIMSDYDHTLDERYTEWERNKVPRFVRDYERKIELNYGQLKIRFRIENMGQVPAESLLIRMTAMGGWFNKRYVLASPSGPSAPRPKRRSLMDFHMPRTLHDSIRSMAQPGKHEFVVLDDPKRCLEVQIACEDFRHGLEYEYAVIGWADPHADEFRIDAVVTAANLYGEAKTSIVVPRNVKDSSVADVIDMGTMRFKQPPDVVGHLEKAISARDFSAFEFDGSRED</sequence>
<dbReference type="Pfam" id="PF13638">
    <property type="entry name" value="PIN_4"/>
    <property type="match status" value="1"/>
</dbReference>
<dbReference type="Proteomes" id="UP000542125">
    <property type="component" value="Unassembled WGS sequence"/>
</dbReference>
<protein>
    <recommendedName>
        <fullName evidence="1">PIN domain-containing protein</fullName>
    </recommendedName>
</protein>
<evidence type="ECO:0000313" key="2">
    <source>
        <dbReference type="EMBL" id="NYE81008.1"/>
    </source>
</evidence>
<gene>
    <name evidence="2" type="ORF">FHW18_000279</name>
</gene>
<reference evidence="2 3" key="1">
    <citation type="submission" date="2020-07" db="EMBL/GenBank/DDBJ databases">
        <title>Genomic Encyclopedia of Type Strains, Phase IV (KMG-V): Genome sequencing to study the core and pangenomes of soil and plant-associated prokaryotes.</title>
        <authorList>
            <person name="Whitman W."/>
        </authorList>
    </citation>
    <scope>NUCLEOTIDE SEQUENCE [LARGE SCALE GENOMIC DNA]</scope>
    <source>
        <strain evidence="2 3">SAS40</strain>
    </source>
</reference>
<accession>A0A7Y9IR36</accession>
<keyword evidence="3" id="KW-1185">Reference proteome</keyword>
<evidence type="ECO:0000313" key="3">
    <source>
        <dbReference type="Proteomes" id="UP000542125"/>
    </source>
</evidence>